<dbReference type="EMBL" id="FLUQ01000001">
    <property type="protein sequence ID" value="SBV94035.1"/>
    <property type="molecule type" value="Genomic_DNA"/>
</dbReference>
<comment type="cofactor">
    <cofactor evidence="13">
        <name>[2Fe-2S] cluster</name>
        <dbReference type="ChEBI" id="CHEBI:190135"/>
    </cofactor>
</comment>
<feature type="domain" description="4Fe-4S ferredoxin-type" evidence="14">
    <location>
        <begin position="141"/>
        <end position="170"/>
    </location>
</feature>
<evidence type="ECO:0000313" key="15">
    <source>
        <dbReference type="EMBL" id="SBV94035.1"/>
    </source>
</evidence>
<dbReference type="InterPro" id="IPR036010">
    <property type="entry name" value="2Fe-2S_ferredoxin-like_sf"/>
</dbReference>
<comment type="similarity">
    <text evidence="3">Belongs to the succinate dehydrogenase/fumarate reductase iron-sulfur protein family.</text>
</comment>
<evidence type="ECO:0000256" key="11">
    <source>
        <dbReference type="ARBA" id="ARBA00023014"/>
    </source>
</evidence>
<evidence type="ECO:0000256" key="2">
    <source>
        <dbReference type="ARBA" id="ARBA00001966"/>
    </source>
</evidence>
<keyword evidence="7" id="KW-0001">2Fe-2S</keyword>
<dbReference type="AlphaFoldDB" id="A0A212J4E3"/>
<dbReference type="Gene3D" id="3.10.20.30">
    <property type="match status" value="1"/>
</dbReference>
<dbReference type="FunFam" id="1.10.1060.10:FF:000003">
    <property type="entry name" value="Succinate dehydrogenase iron-sulfur subunit"/>
    <property type="match status" value="1"/>
</dbReference>
<keyword evidence="5" id="KW-0004">4Fe-4S</keyword>
<dbReference type="NCBIfam" id="NF010071">
    <property type="entry name" value="PRK13552.1"/>
    <property type="match status" value="1"/>
</dbReference>
<dbReference type="SUPFAM" id="SSF46548">
    <property type="entry name" value="alpha-helical ferredoxin"/>
    <property type="match status" value="1"/>
</dbReference>
<keyword evidence="9 15" id="KW-0560">Oxidoreductase</keyword>
<evidence type="ECO:0000256" key="5">
    <source>
        <dbReference type="ARBA" id="ARBA00022485"/>
    </source>
</evidence>
<dbReference type="InterPro" id="IPR050573">
    <property type="entry name" value="SDH/FRD_Iron-Sulfur"/>
</dbReference>
<dbReference type="InterPro" id="IPR017896">
    <property type="entry name" value="4Fe4S_Fe-S-bd"/>
</dbReference>
<gene>
    <name evidence="15" type="primary">frdB</name>
    <name evidence="15" type="ORF">KL86DPRO_10633</name>
</gene>
<evidence type="ECO:0000256" key="1">
    <source>
        <dbReference type="ARBA" id="ARBA00001927"/>
    </source>
</evidence>
<dbReference type="SUPFAM" id="SSF54292">
    <property type="entry name" value="2Fe-2S ferredoxin-like"/>
    <property type="match status" value="1"/>
</dbReference>
<dbReference type="GO" id="GO:0046872">
    <property type="term" value="F:metal ion binding"/>
    <property type="evidence" value="ECO:0007669"/>
    <property type="project" value="UniProtKB-KW"/>
</dbReference>
<dbReference type="NCBIfam" id="TIGR00384">
    <property type="entry name" value="dhsB"/>
    <property type="match status" value="1"/>
</dbReference>
<dbReference type="InterPro" id="IPR009051">
    <property type="entry name" value="Helical_ferredxn"/>
</dbReference>
<evidence type="ECO:0000256" key="6">
    <source>
        <dbReference type="ARBA" id="ARBA00022532"/>
    </source>
</evidence>
<dbReference type="GO" id="GO:0006099">
    <property type="term" value="P:tricarboxylic acid cycle"/>
    <property type="evidence" value="ECO:0007669"/>
    <property type="project" value="UniProtKB-KW"/>
</dbReference>
<evidence type="ECO:0000256" key="4">
    <source>
        <dbReference type="ARBA" id="ARBA00012792"/>
    </source>
</evidence>
<dbReference type="InterPro" id="IPR006058">
    <property type="entry name" value="2Fe2S_fd_BS"/>
</dbReference>
<dbReference type="InterPro" id="IPR017900">
    <property type="entry name" value="4Fe4S_Fe_S_CS"/>
</dbReference>
<dbReference type="EC" id="1.3.5.1" evidence="4"/>
<keyword evidence="6" id="KW-0816">Tricarboxylic acid cycle</keyword>
<dbReference type="PROSITE" id="PS00198">
    <property type="entry name" value="4FE4S_FER_1"/>
    <property type="match status" value="1"/>
</dbReference>
<accession>A0A212J4E3</accession>
<evidence type="ECO:0000256" key="7">
    <source>
        <dbReference type="ARBA" id="ARBA00022714"/>
    </source>
</evidence>
<dbReference type="PROSITE" id="PS51379">
    <property type="entry name" value="4FE4S_FER_2"/>
    <property type="match status" value="1"/>
</dbReference>
<proteinExistence type="inferred from homology"/>
<keyword evidence="12" id="KW-0003">3Fe-4S</keyword>
<dbReference type="InterPro" id="IPR025192">
    <property type="entry name" value="Succ_DH/fum_Rdtase_N"/>
</dbReference>
<dbReference type="GO" id="GO:0009055">
    <property type="term" value="F:electron transfer activity"/>
    <property type="evidence" value="ECO:0007669"/>
    <property type="project" value="InterPro"/>
</dbReference>
<name>A0A212J4E3_9DELT</name>
<dbReference type="InterPro" id="IPR004489">
    <property type="entry name" value="Succ_DH/fum_Rdtase_Fe-S"/>
</dbReference>
<dbReference type="Gene3D" id="1.10.1060.10">
    <property type="entry name" value="Alpha-helical ferredoxin"/>
    <property type="match status" value="1"/>
</dbReference>
<dbReference type="GO" id="GO:0051537">
    <property type="term" value="F:2 iron, 2 sulfur cluster binding"/>
    <property type="evidence" value="ECO:0007669"/>
    <property type="project" value="UniProtKB-KW"/>
</dbReference>
<evidence type="ECO:0000256" key="3">
    <source>
        <dbReference type="ARBA" id="ARBA00009433"/>
    </source>
</evidence>
<keyword evidence="11" id="KW-0411">Iron-sulfur</keyword>
<dbReference type="PANTHER" id="PTHR11921:SF36">
    <property type="entry name" value="FUMARATE REDUCTASE IRON-SULFUR SUBUNIT"/>
    <property type="match status" value="1"/>
</dbReference>
<sequence>MGRKLQFEIFRYNPQDSKSVPHMQTFFLEETDKMTLFIALNRLREEQDPSLIFDFCCRAGICGSCAMVINGKPGLACQTQTKDHPEKIVLHPLPIFKLIGDLAVDTGVWFREMYQKTESWIHTNKVVDPTKEEERMENAVAEQIYELERCIECGCCISACGTARMREDFMGAASLNRIARFIVDPRDERTEQQYFDIVGNDMGIFGCMGLLACEDVCPKNLPLQNQLGYLRRKMGITAIKQYIPAVFSNKIIPGIQKVLPGAVKRRLDDVFHNPLD</sequence>
<dbReference type="Pfam" id="PF13183">
    <property type="entry name" value="Fer4_8"/>
    <property type="match status" value="1"/>
</dbReference>
<dbReference type="GO" id="GO:0008177">
    <property type="term" value="F:succinate dehydrogenase (quinone) activity"/>
    <property type="evidence" value="ECO:0007669"/>
    <property type="project" value="UniProtKB-EC"/>
</dbReference>
<reference evidence="15" key="1">
    <citation type="submission" date="2016-04" db="EMBL/GenBank/DDBJ databases">
        <authorList>
            <person name="Evans L.H."/>
            <person name="Alamgir A."/>
            <person name="Owens N."/>
            <person name="Weber N.D."/>
            <person name="Virtaneva K."/>
            <person name="Barbian K."/>
            <person name="Babar A."/>
            <person name="Rosenke K."/>
        </authorList>
    </citation>
    <scope>NUCLEOTIDE SEQUENCE</scope>
    <source>
        <strain evidence="15">86</strain>
    </source>
</reference>
<dbReference type="InterPro" id="IPR012675">
    <property type="entry name" value="Beta-grasp_dom_sf"/>
</dbReference>
<evidence type="ECO:0000256" key="12">
    <source>
        <dbReference type="ARBA" id="ARBA00023291"/>
    </source>
</evidence>
<dbReference type="PROSITE" id="PS00197">
    <property type="entry name" value="2FE2S_FER_1"/>
    <property type="match status" value="1"/>
</dbReference>
<comment type="cofactor">
    <cofactor evidence="2">
        <name>[4Fe-4S] cluster</name>
        <dbReference type="ChEBI" id="CHEBI:49883"/>
    </cofactor>
</comment>
<dbReference type="GO" id="GO:0051538">
    <property type="term" value="F:3 iron, 4 sulfur cluster binding"/>
    <property type="evidence" value="ECO:0007669"/>
    <property type="project" value="UniProtKB-KW"/>
</dbReference>
<protein>
    <recommendedName>
        <fullName evidence="4">succinate dehydrogenase</fullName>
        <ecNumber evidence="4">1.3.5.1</ecNumber>
    </recommendedName>
</protein>
<keyword evidence="10" id="KW-0408">Iron</keyword>
<comment type="cofactor">
    <cofactor evidence="1">
        <name>[3Fe-4S] cluster</name>
        <dbReference type="ChEBI" id="CHEBI:21137"/>
    </cofactor>
</comment>
<dbReference type="Pfam" id="PF13085">
    <property type="entry name" value="Fer2_3"/>
    <property type="match status" value="1"/>
</dbReference>
<evidence type="ECO:0000259" key="14">
    <source>
        <dbReference type="PROSITE" id="PS51379"/>
    </source>
</evidence>
<organism evidence="15">
    <name type="scientific">uncultured delta proteobacterium</name>
    <dbReference type="NCBI Taxonomy" id="34034"/>
    <lineage>
        <taxon>Bacteria</taxon>
        <taxon>Deltaproteobacteria</taxon>
        <taxon>environmental samples</taxon>
    </lineage>
</organism>
<keyword evidence="8" id="KW-0479">Metal-binding</keyword>
<dbReference type="GO" id="GO:0022904">
    <property type="term" value="P:respiratory electron transport chain"/>
    <property type="evidence" value="ECO:0007669"/>
    <property type="project" value="TreeGrafter"/>
</dbReference>
<dbReference type="PANTHER" id="PTHR11921">
    <property type="entry name" value="SUCCINATE DEHYDROGENASE IRON-SULFUR PROTEIN"/>
    <property type="match status" value="1"/>
</dbReference>
<evidence type="ECO:0000256" key="10">
    <source>
        <dbReference type="ARBA" id="ARBA00023004"/>
    </source>
</evidence>
<evidence type="ECO:0000256" key="13">
    <source>
        <dbReference type="ARBA" id="ARBA00034078"/>
    </source>
</evidence>
<evidence type="ECO:0000256" key="8">
    <source>
        <dbReference type="ARBA" id="ARBA00022723"/>
    </source>
</evidence>
<evidence type="ECO:0000256" key="9">
    <source>
        <dbReference type="ARBA" id="ARBA00023002"/>
    </source>
</evidence>
<dbReference type="GO" id="GO:0051539">
    <property type="term" value="F:4 iron, 4 sulfur cluster binding"/>
    <property type="evidence" value="ECO:0007669"/>
    <property type="project" value="UniProtKB-KW"/>
</dbReference>